<keyword evidence="2" id="KW-1185">Reference proteome</keyword>
<evidence type="ECO:0000313" key="1">
    <source>
        <dbReference type="EMBL" id="SMC48515.1"/>
    </source>
</evidence>
<dbReference type="Proteomes" id="UP000192756">
    <property type="component" value="Unassembled WGS sequence"/>
</dbReference>
<evidence type="ECO:0000313" key="2">
    <source>
        <dbReference type="Proteomes" id="UP000192756"/>
    </source>
</evidence>
<gene>
    <name evidence="1" type="ORF">SAMN04488524_0776</name>
</gene>
<name>A0A1W1ZJ10_9SPHI</name>
<sequence>MSVNMAVAFTSKIACSEESLASFSFFLSRKQLNYADSEEYGYFAYYAPPLKRMVIFYFTFNAIFD</sequence>
<protein>
    <submittedName>
        <fullName evidence="1">Uncharacterized protein</fullName>
    </submittedName>
</protein>
<organism evidence="1 2">
    <name type="scientific">Pedobacter africanus</name>
    <dbReference type="NCBI Taxonomy" id="151894"/>
    <lineage>
        <taxon>Bacteria</taxon>
        <taxon>Pseudomonadati</taxon>
        <taxon>Bacteroidota</taxon>
        <taxon>Sphingobacteriia</taxon>
        <taxon>Sphingobacteriales</taxon>
        <taxon>Sphingobacteriaceae</taxon>
        <taxon>Pedobacter</taxon>
    </lineage>
</organism>
<dbReference type="AlphaFoldDB" id="A0A1W1ZJ10"/>
<dbReference type="STRING" id="151894.SAMN04488524_0776"/>
<accession>A0A1W1ZJ10</accession>
<dbReference type="EMBL" id="FWXT01000001">
    <property type="protein sequence ID" value="SMC48515.1"/>
    <property type="molecule type" value="Genomic_DNA"/>
</dbReference>
<reference evidence="2" key="1">
    <citation type="submission" date="2017-04" db="EMBL/GenBank/DDBJ databases">
        <authorList>
            <person name="Varghese N."/>
            <person name="Submissions S."/>
        </authorList>
    </citation>
    <scope>NUCLEOTIDE SEQUENCE [LARGE SCALE GENOMIC DNA]</scope>
    <source>
        <strain evidence="2">DSM 12126</strain>
    </source>
</reference>
<proteinExistence type="predicted"/>